<proteinExistence type="predicted"/>
<evidence type="ECO:0000313" key="2">
    <source>
        <dbReference type="Proteomes" id="UP001301958"/>
    </source>
</evidence>
<organism evidence="1 2">
    <name type="scientific">Podospora fimiseda</name>
    <dbReference type="NCBI Taxonomy" id="252190"/>
    <lineage>
        <taxon>Eukaryota</taxon>
        <taxon>Fungi</taxon>
        <taxon>Dikarya</taxon>
        <taxon>Ascomycota</taxon>
        <taxon>Pezizomycotina</taxon>
        <taxon>Sordariomycetes</taxon>
        <taxon>Sordariomycetidae</taxon>
        <taxon>Sordariales</taxon>
        <taxon>Podosporaceae</taxon>
        <taxon>Podospora</taxon>
    </lineage>
</organism>
<dbReference type="AlphaFoldDB" id="A0AAN7BLK6"/>
<name>A0AAN7BLK6_9PEZI</name>
<reference evidence="1" key="1">
    <citation type="journal article" date="2023" name="Mol. Phylogenet. Evol.">
        <title>Genome-scale phylogeny and comparative genomics of the fungal order Sordariales.</title>
        <authorList>
            <person name="Hensen N."/>
            <person name="Bonometti L."/>
            <person name="Westerberg I."/>
            <person name="Brannstrom I.O."/>
            <person name="Guillou S."/>
            <person name="Cros-Aarteil S."/>
            <person name="Calhoun S."/>
            <person name="Haridas S."/>
            <person name="Kuo A."/>
            <person name="Mondo S."/>
            <person name="Pangilinan J."/>
            <person name="Riley R."/>
            <person name="LaButti K."/>
            <person name="Andreopoulos B."/>
            <person name="Lipzen A."/>
            <person name="Chen C."/>
            <person name="Yan M."/>
            <person name="Daum C."/>
            <person name="Ng V."/>
            <person name="Clum A."/>
            <person name="Steindorff A."/>
            <person name="Ohm R.A."/>
            <person name="Martin F."/>
            <person name="Silar P."/>
            <person name="Natvig D.O."/>
            <person name="Lalanne C."/>
            <person name="Gautier V."/>
            <person name="Ament-Velasquez S.L."/>
            <person name="Kruys A."/>
            <person name="Hutchinson M.I."/>
            <person name="Powell A.J."/>
            <person name="Barry K."/>
            <person name="Miller A.N."/>
            <person name="Grigoriev I.V."/>
            <person name="Debuchy R."/>
            <person name="Gladieux P."/>
            <person name="Hiltunen Thoren M."/>
            <person name="Johannesson H."/>
        </authorList>
    </citation>
    <scope>NUCLEOTIDE SEQUENCE</scope>
    <source>
        <strain evidence="1">CBS 990.96</strain>
    </source>
</reference>
<gene>
    <name evidence="1" type="ORF">QBC38DRAFT_482942</name>
</gene>
<reference evidence="1" key="2">
    <citation type="submission" date="2023-05" db="EMBL/GenBank/DDBJ databases">
        <authorList>
            <consortium name="Lawrence Berkeley National Laboratory"/>
            <person name="Steindorff A."/>
            <person name="Hensen N."/>
            <person name="Bonometti L."/>
            <person name="Westerberg I."/>
            <person name="Brannstrom I.O."/>
            <person name="Guillou S."/>
            <person name="Cros-Aarteil S."/>
            <person name="Calhoun S."/>
            <person name="Haridas S."/>
            <person name="Kuo A."/>
            <person name="Mondo S."/>
            <person name="Pangilinan J."/>
            <person name="Riley R."/>
            <person name="Labutti K."/>
            <person name="Andreopoulos B."/>
            <person name="Lipzen A."/>
            <person name="Chen C."/>
            <person name="Yanf M."/>
            <person name="Daum C."/>
            <person name="Ng V."/>
            <person name="Clum A."/>
            <person name="Ohm R."/>
            <person name="Martin F."/>
            <person name="Silar P."/>
            <person name="Natvig D."/>
            <person name="Lalanne C."/>
            <person name="Gautier V."/>
            <person name="Ament-Velasquez S.L."/>
            <person name="Kruys A."/>
            <person name="Hutchinson M.I."/>
            <person name="Powell A.J."/>
            <person name="Barry K."/>
            <person name="Miller A.N."/>
            <person name="Grigoriev I.V."/>
            <person name="Debuchy R."/>
            <person name="Gladieux P."/>
            <person name="Thoren M.H."/>
            <person name="Johannesson H."/>
        </authorList>
    </citation>
    <scope>NUCLEOTIDE SEQUENCE</scope>
    <source>
        <strain evidence="1">CBS 990.96</strain>
    </source>
</reference>
<evidence type="ECO:0000313" key="1">
    <source>
        <dbReference type="EMBL" id="KAK4225502.1"/>
    </source>
</evidence>
<keyword evidence="2" id="KW-1185">Reference proteome</keyword>
<protein>
    <submittedName>
        <fullName evidence="1">Malic enzyme</fullName>
    </submittedName>
</protein>
<dbReference type="Proteomes" id="UP001301958">
    <property type="component" value="Unassembled WGS sequence"/>
</dbReference>
<dbReference type="EMBL" id="MU865366">
    <property type="protein sequence ID" value="KAK4225502.1"/>
    <property type="molecule type" value="Genomic_DNA"/>
</dbReference>
<accession>A0AAN7BLK6</accession>
<comment type="caution">
    <text evidence="1">The sequence shown here is derived from an EMBL/GenBank/DDBJ whole genome shotgun (WGS) entry which is preliminary data.</text>
</comment>
<sequence>MSISSVRRISSANPMSSVDIAAIEEAMRMANLDVLKGYAQKSYGEVQQFAKTEYLTKNQALGYQVLNEPMWNKGESIIPASFLHIPISFSYFSLFAIY</sequence>